<evidence type="ECO:0000256" key="1">
    <source>
        <dbReference type="SAM" id="MobiDB-lite"/>
    </source>
</evidence>
<gene>
    <name evidence="2" type="ORF">PG994_015262</name>
</gene>
<dbReference type="Proteomes" id="UP001480595">
    <property type="component" value="Unassembled WGS sequence"/>
</dbReference>
<name>A0ABR1SR08_9PEZI</name>
<comment type="caution">
    <text evidence="2">The sequence shown here is derived from an EMBL/GenBank/DDBJ whole genome shotgun (WGS) entry which is preliminary data.</text>
</comment>
<dbReference type="RefSeq" id="XP_066707583.1">
    <property type="nucleotide sequence ID" value="XM_066866669.1"/>
</dbReference>
<proteinExistence type="predicted"/>
<organism evidence="2 3">
    <name type="scientific">Apiospora phragmitis</name>
    <dbReference type="NCBI Taxonomy" id="2905665"/>
    <lineage>
        <taxon>Eukaryota</taxon>
        <taxon>Fungi</taxon>
        <taxon>Dikarya</taxon>
        <taxon>Ascomycota</taxon>
        <taxon>Pezizomycotina</taxon>
        <taxon>Sordariomycetes</taxon>
        <taxon>Xylariomycetidae</taxon>
        <taxon>Amphisphaeriales</taxon>
        <taxon>Apiosporaceae</taxon>
        <taxon>Apiospora</taxon>
    </lineage>
</organism>
<evidence type="ECO:0000313" key="2">
    <source>
        <dbReference type="EMBL" id="KAK8036765.1"/>
    </source>
</evidence>
<accession>A0ABR1SR08</accession>
<evidence type="ECO:0000313" key="3">
    <source>
        <dbReference type="Proteomes" id="UP001480595"/>
    </source>
</evidence>
<feature type="region of interest" description="Disordered" evidence="1">
    <location>
        <begin position="1"/>
        <end position="70"/>
    </location>
</feature>
<dbReference type="EMBL" id="JAQQWL010000018">
    <property type="protein sequence ID" value="KAK8036765.1"/>
    <property type="molecule type" value="Genomic_DNA"/>
</dbReference>
<keyword evidence="3" id="KW-1185">Reference proteome</keyword>
<reference evidence="2 3" key="1">
    <citation type="submission" date="2023-01" db="EMBL/GenBank/DDBJ databases">
        <title>Analysis of 21 Apiospora genomes using comparative genomics revels a genus with tremendous synthesis potential of carbohydrate active enzymes and secondary metabolites.</title>
        <authorList>
            <person name="Sorensen T."/>
        </authorList>
    </citation>
    <scope>NUCLEOTIDE SEQUENCE [LARGE SCALE GENOMIC DNA]</scope>
    <source>
        <strain evidence="2 3">CBS 135458</strain>
    </source>
</reference>
<sequence length="179" mass="20297">MFRGLDSASQEGQIQQPRFCSSDVLDSPGSLKDFIDDSASDKSSFAIPEQPSPSTDNEDLSSTSRFTPEERLSSEAGNLYRLLANIHKALVLLQSIAHRTTTKEPRQVYLFGIEVEAGGQTEWTGEEEVQRTDDSLLYDFWDERKGRDTCLKKSGIRSLKCHVFEILDYDFEKTTYKVQ</sequence>
<dbReference type="GeneID" id="92099734"/>
<protein>
    <submittedName>
        <fullName evidence="2">Uncharacterized protein</fullName>
    </submittedName>
</protein>
<feature type="compositionally biased region" description="Polar residues" evidence="1">
    <location>
        <begin position="7"/>
        <end position="19"/>
    </location>
</feature>
<feature type="compositionally biased region" description="Polar residues" evidence="1">
    <location>
        <begin position="52"/>
        <end position="66"/>
    </location>
</feature>